<gene>
    <name evidence="3" type="ORF">ES319_A10G140700v1</name>
</gene>
<feature type="domain" description="C2H2-type" evidence="2">
    <location>
        <begin position="19"/>
        <end position="39"/>
    </location>
</feature>
<accession>A0A5J5U3D9</accession>
<name>A0A5J5U3D9_GOSBA</name>
<dbReference type="Proteomes" id="UP000327439">
    <property type="component" value="Chromosome A10"/>
</dbReference>
<evidence type="ECO:0000259" key="2">
    <source>
        <dbReference type="PROSITE" id="PS00028"/>
    </source>
</evidence>
<feature type="region of interest" description="Disordered" evidence="1">
    <location>
        <begin position="809"/>
        <end position="867"/>
    </location>
</feature>
<evidence type="ECO:0000313" key="3">
    <source>
        <dbReference type="EMBL" id="KAB2062236.1"/>
    </source>
</evidence>
<organism evidence="3 4">
    <name type="scientific">Gossypium barbadense</name>
    <name type="common">Sea Island cotton</name>
    <name type="synonym">Hibiscus barbadensis</name>
    <dbReference type="NCBI Taxonomy" id="3634"/>
    <lineage>
        <taxon>Eukaryota</taxon>
        <taxon>Viridiplantae</taxon>
        <taxon>Streptophyta</taxon>
        <taxon>Embryophyta</taxon>
        <taxon>Tracheophyta</taxon>
        <taxon>Spermatophyta</taxon>
        <taxon>Magnoliopsida</taxon>
        <taxon>eudicotyledons</taxon>
        <taxon>Gunneridae</taxon>
        <taxon>Pentapetalae</taxon>
        <taxon>rosids</taxon>
        <taxon>malvids</taxon>
        <taxon>Malvales</taxon>
        <taxon>Malvaceae</taxon>
        <taxon>Malvoideae</taxon>
        <taxon>Gossypium</taxon>
    </lineage>
</organism>
<evidence type="ECO:0000313" key="4">
    <source>
        <dbReference type="Proteomes" id="UP000327439"/>
    </source>
</evidence>
<feature type="region of interest" description="Disordered" evidence="1">
    <location>
        <begin position="186"/>
        <end position="218"/>
    </location>
</feature>
<reference evidence="4" key="1">
    <citation type="journal article" date="2020" name="Nat. Genet.">
        <title>Genomic diversifications of five Gossypium allopolyploid species and their impact on cotton improvement.</title>
        <authorList>
            <person name="Chen Z.J."/>
            <person name="Sreedasyam A."/>
            <person name="Ando A."/>
            <person name="Song Q."/>
            <person name="De Santiago L.M."/>
            <person name="Hulse-Kemp A.M."/>
            <person name="Ding M."/>
            <person name="Ye W."/>
            <person name="Kirkbride R.C."/>
            <person name="Jenkins J."/>
            <person name="Plott C."/>
            <person name="Lovell J."/>
            <person name="Lin Y.M."/>
            <person name="Vaughn R."/>
            <person name="Liu B."/>
            <person name="Simpson S."/>
            <person name="Scheffler B.E."/>
            <person name="Wen L."/>
            <person name="Saski C.A."/>
            <person name="Grover C.E."/>
            <person name="Hu G."/>
            <person name="Conover J.L."/>
            <person name="Carlson J.W."/>
            <person name="Shu S."/>
            <person name="Boston L.B."/>
            <person name="Williams M."/>
            <person name="Peterson D.G."/>
            <person name="McGee K."/>
            <person name="Jones D.C."/>
            <person name="Wendel J.F."/>
            <person name="Stelly D.M."/>
            <person name="Grimwood J."/>
            <person name="Schmutz J."/>
        </authorList>
    </citation>
    <scope>NUCLEOTIDE SEQUENCE [LARGE SCALE GENOMIC DNA]</scope>
    <source>
        <strain evidence="4">cv. 3-79</strain>
    </source>
</reference>
<keyword evidence="4" id="KW-1185">Reference proteome</keyword>
<dbReference type="AlphaFoldDB" id="A0A5J5U3D9"/>
<dbReference type="OrthoDB" id="1939753at2759"/>
<feature type="compositionally biased region" description="Polar residues" evidence="1">
    <location>
        <begin position="127"/>
        <end position="139"/>
    </location>
</feature>
<feature type="region of interest" description="Disordered" evidence="1">
    <location>
        <begin position="119"/>
        <end position="139"/>
    </location>
</feature>
<feature type="compositionally biased region" description="Basic and acidic residues" evidence="1">
    <location>
        <begin position="603"/>
        <end position="613"/>
    </location>
</feature>
<dbReference type="PANTHER" id="PTHR35746:SF1">
    <property type="entry name" value="PENTATRICOPEPTIDE REPEAT (PPR) SUPERFAMILY PROTEIN"/>
    <property type="match status" value="1"/>
</dbReference>
<feature type="region of interest" description="Disordered" evidence="1">
    <location>
        <begin position="262"/>
        <end position="291"/>
    </location>
</feature>
<dbReference type="InterPro" id="IPR013087">
    <property type="entry name" value="Znf_C2H2_type"/>
</dbReference>
<feature type="compositionally biased region" description="Polar residues" evidence="1">
    <location>
        <begin position="616"/>
        <end position="627"/>
    </location>
</feature>
<dbReference type="EMBL" id="CM018211">
    <property type="protein sequence ID" value="KAB2062236.1"/>
    <property type="molecule type" value="Genomic_DNA"/>
</dbReference>
<proteinExistence type="predicted"/>
<dbReference type="PANTHER" id="PTHR35746">
    <property type="entry name" value="PENTATRICOPEPTIDE REPEAT (PPR) SUPERFAMILY PROTEIN"/>
    <property type="match status" value="1"/>
</dbReference>
<evidence type="ECO:0000256" key="1">
    <source>
        <dbReference type="SAM" id="MobiDB-lite"/>
    </source>
</evidence>
<dbReference type="PROSITE" id="PS00028">
    <property type="entry name" value="ZINC_FINGER_C2H2_1"/>
    <property type="match status" value="1"/>
</dbReference>
<protein>
    <recommendedName>
        <fullName evidence="2">C2H2-type domain-containing protein</fullName>
    </recommendedName>
</protein>
<sequence length="905" mass="98133">MDHGRHHSSGHESHGVHLCHKCGWPFPNPHPSAKHRRAHKKICGTIEGFKLVPSAEQITRTNGSDDEPVPYDDHKNPNAAMEFQDGRFGVGRQDSLDNVGKPDTVAEKDLPATISLKHLEDSEIVQPPQNSAESSQNENPFTKSMLFVSNGTLEHQDVGLSYSKDSEDRTASASGVVPIEAETLKGVPEESREVDPGASAAECSVEQPTNTNGNEEGKLNENLLDGLILPSEQAAGEVSRTVPTSEKTLGLTLDIFQLNEDSSDRLASKTSMNETGEQEETGGNGNPGTGIERNVIDIVTSNSEGITSVTESAENIVEPSVEVHDSVLQDKPDNALTNQLYEDIEIDASYMRVAKDSYELGGNHEATVKEVLFEGKAGLLQDHKWSDELSPVDAYTTENEKDQEVGSLQEQQPVYVADDLDPTGFSGSMINDLPEGKPLVVDADIEAGKLNNVVGEDVICIPDDNLGRIDDQTYVKTSSFESMNNSSPSHTNPASNLLEVDNSDDIGEKKTEKHDINVVESGDGIEDLIKANSTSESISTGNQSPDVIEEVNETKGPHLDMVSDREDEELELSMDYKIREGASEDLMSFAVDNNGGGNGSERTSIDQSKKELMHSLSYSNPTSQNSGAVDDNHSRESGLDAFGTSTVILQGEADIGPIKPQPDTTIGDVSIGSSSHTDSLEAHWGSISGTLVSIHLRCVLSTQSDAFSEAEKTKKSKAVSKQHFDTSDEFEPPSFMTLVEPGGSNEKSTFSEIQAAQTAENTRTMPLQAGWFPSVIHGANESLGRKKNEEIIKKVTKWNAKQHTPLKNLLSEPNSETKPMSPNSKQSATPVVGQNYDKVGEDNEDMGGKVSSTAGPETPVAEPTNIEVEKEWSSPARFPAEIKREKRRVKGRPLWFQFVCCSSIN</sequence>
<feature type="compositionally biased region" description="Polar residues" evidence="1">
    <location>
        <begin position="811"/>
        <end position="829"/>
    </location>
</feature>
<feature type="region of interest" description="Disordered" evidence="1">
    <location>
        <begin position="592"/>
        <end position="636"/>
    </location>
</feature>